<gene>
    <name evidence="7" type="primary">sigE_9</name>
    <name evidence="7" type="ORF">Poly51_28890</name>
</gene>
<dbReference type="InterPro" id="IPR039425">
    <property type="entry name" value="RNA_pol_sigma-70-like"/>
</dbReference>
<keyword evidence="2" id="KW-0805">Transcription regulation</keyword>
<dbReference type="AlphaFoldDB" id="A0A5C6FBJ5"/>
<dbReference type="SUPFAM" id="SSF88946">
    <property type="entry name" value="Sigma2 domain of RNA polymerase sigma factors"/>
    <property type="match status" value="1"/>
</dbReference>
<evidence type="ECO:0000259" key="6">
    <source>
        <dbReference type="Pfam" id="PF04542"/>
    </source>
</evidence>
<dbReference type="GO" id="GO:0003677">
    <property type="term" value="F:DNA binding"/>
    <property type="evidence" value="ECO:0007669"/>
    <property type="project" value="UniProtKB-KW"/>
</dbReference>
<evidence type="ECO:0000256" key="4">
    <source>
        <dbReference type="ARBA" id="ARBA00023125"/>
    </source>
</evidence>
<evidence type="ECO:0000313" key="8">
    <source>
        <dbReference type="Proteomes" id="UP000318288"/>
    </source>
</evidence>
<keyword evidence="3" id="KW-0731">Sigma factor</keyword>
<dbReference type="NCBIfam" id="TIGR02937">
    <property type="entry name" value="sigma70-ECF"/>
    <property type="match status" value="1"/>
</dbReference>
<dbReference type="InterPro" id="IPR013325">
    <property type="entry name" value="RNA_pol_sigma_r2"/>
</dbReference>
<proteinExistence type="inferred from homology"/>
<dbReference type="RefSeq" id="WP_146458353.1">
    <property type="nucleotide sequence ID" value="NZ_SJPW01000003.1"/>
</dbReference>
<feature type="domain" description="RNA polymerase sigma-70 region 2" evidence="6">
    <location>
        <begin position="29"/>
        <end position="98"/>
    </location>
</feature>
<dbReference type="Proteomes" id="UP000318288">
    <property type="component" value="Unassembled WGS sequence"/>
</dbReference>
<evidence type="ECO:0000256" key="5">
    <source>
        <dbReference type="ARBA" id="ARBA00023163"/>
    </source>
</evidence>
<comment type="similarity">
    <text evidence="1">Belongs to the sigma-70 factor family. ECF subfamily.</text>
</comment>
<dbReference type="SUPFAM" id="SSF88659">
    <property type="entry name" value="Sigma3 and sigma4 domains of RNA polymerase sigma factors"/>
    <property type="match status" value="1"/>
</dbReference>
<keyword evidence="4" id="KW-0238">DNA-binding</keyword>
<keyword evidence="5" id="KW-0804">Transcription</keyword>
<keyword evidence="8" id="KW-1185">Reference proteome</keyword>
<dbReference type="Gene3D" id="1.10.1740.10">
    <property type="match status" value="1"/>
</dbReference>
<accession>A0A5C6FBJ5</accession>
<organism evidence="7 8">
    <name type="scientific">Rubripirellula tenax</name>
    <dbReference type="NCBI Taxonomy" id="2528015"/>
    <lineage>
        <taxon>Bacteria</taxon>
        <taxon>Pseudomonadati</taxon>
        <taxon>Planctomycetota</taxon>
        <taxon>Planctomycetia</taxon>
        <taxon>Pirellulales</taxon>
        <taxon>Pirellulaceae</taxon>
        <taxon>Rubripirellula</taxon>
    </lineage>
</organism>
<dbReference type="Pfam" id="PF04542">
    <property type="entry name" value="Sigma70_r2"/>
    <property type="match status" value="1"/>
</dbReference>
<evidence type="ECO:0000256" key="3">
    <source>
        <dbReference type="ARBA" id="ARBA00023082"/>
    </source>
</evidence>
<dbReference type="PANTHER" id="PTHR43133:SF8">
    <property type="entry name" value="RNA POLYMERASE SIGMA FACTOR HI_1459-RELATED"/>
    <property type="match status" value="1"/>
</dbReference>
<evidence type="ECO:0000313" key="7">
    <source>
        <dbReference type="EMBL" id="TWU56969.1"/>
    </source>
</evidence>
<protein>
    <submittedName>
        <fullName evidence="7">ECF RNA polymerase sigma factor SigE</fullName>
    </submittedName>
</protein>
<dbReference type="GO" id="GO:0006352">
    <property type="term" value="P:DNA-templated transcription initiation"/>
    <property type="evidence" value="ECO:0007669"/>
    <property type="project" value="InterPro"/>
</dbReference>
<comment type="caution">
    <text evidence="7">The sequence shown here is derived from an EMBL/GenBank/DDBJ whole genome shotgun (WGS) entry which is preliminary data.</text>
</comment>
<dbReference type="PANTHER" id="PTHR43133">
    <property type="entry name" value="RNA POLYMERASE ECF-TYPE SIGMA FACTO"/>
    <property type="match status" value="1"/>
</dbReference>
<dbReference type="InterPro" id="IPR007627">
    <property type="entry name" value="RNA_pol_sigma70_r2"/>
</dbReference>
<dbReference type="GO" id="GO:0016987">
    <property type="term" value="F:sigma factor activity"/>
    <property type="evidence" value="ECO:0007669"/>
    <property type="project" value="UniProtKB-KW"/>
</dbReference>
<dbReference type="InterPro" id="IPR014284">
    <property type="entry name" value="RNA_pol_sigma-70_dom"/>
</dbReference>
<sequence>MPRDFSDETSPTLLGRLAAGPSDDAWNEFVEQYAPAVHAWAWQSGLQESDAADVTQEVLMKLLEKMQTFRYDRSVGSFRGWLKTVTVNAAKDLGRRISRLPDGPAGLSSVGDPKSWDDLSRRIDEEYQRQLVRQAEQLVRTRVNEQQWMVYELLVQQECSASDVAKQLEMKLADVYVAKSRLLKRLRDVVTTLESIDAGAIR</sequence>
<evidence type="ECO:0000256" key="1">
    <source>
        <dbReference type="ARBA" id="ARBA00010641"/>
    </source>
</evidence>
<dbReference type="OrthoDB" id="284734at2"/>
<dbReference type="EMBL" id="SJPW01000003">
    <property type="protein sequence ID" value="TWU56969.1"/>
    <property type="molecule type" value="Genomic_DNA"/>
</dbReference>
<evidence type="ECO:0000256" key="2">
    <source>
        <dbReference type="ARBA" id="ARBA00023015"/>
    </source>
</evidence>
<reference evidence="7 8" key="1">
    <citation type="submission" date="2019-02" db="EMBL/GenBank/DDBJ databases">
        <title>Deep-cultivation of Planctomycetes and their phenomic and genomic characterization uncovers novel biology.</title>
        <authorList>
            <person name="Wiegand S."/>
            <person name="Jogler M."/>
            <person name="Boedeker C."/>
            <person name="Pinto D."/>
            <person name="Vollmers J."/>
            <person name="Rivas-Marin E."/>
            <person name="Kohn T."/>
            <person name="Peeters S.H."/>
            <person name="Heuer A."/>
            <person name="Rast P."/>
            <person name="Oberbeckmann S."/>
            <person name="Bunk B."/>
            <person name="Jeske O."/>
            <person name="Meyerdierks A."/>
            <person name="Storesund J.E."/>
            <person name="Kallscheuer N."/>
            <person name="Luecker S."/>
            <person name="Lage O.M."/>
            <person name="Pohl T."/>
            <person name="Merkel B.J."/>
            <person name="Hornburger P."/>
            <person name="Mueller R.-W."/>
            <person name="Bruemmer F."/>
            <person name="Labrenz M."/>
            <person name="Spormann A.M."/>
            <person name="Op Den Camp H."/>
            <person name="Overmann J."/>
            <person name="Amann R."/>
            <person name="Jetten M.S.M."/>
            <person name="Mascher T."/>
            <person name="Medema M.H."/>
            <person name="Devos D.P."/>
            <person name="Kaster A.-K."/>
            <person name="Ovreas L."/>
            <person name="Rohde M."/>
            <person name="Galperin M.Y."/>
            <person name="Jogler C."/>
        </authorList>
    </citation>
    <scope>NUCLEOTIDE SEQUENCE [LARGE SCALE GENOMIC DNA]</scope>
    <source>
        <strain evidence="7 8">Poly51</strain>
    </source>
</reference>
<name>A0A5C6FBJ5_9BACT</name>
<dbReference type="InterPro" id="IPR013324">
    <property type="entry name" value="RNA_pol_sigma_r3/r4-like"/>
</dbReference>